<sequence length="32" mass="3812">GYKTPVWQRFNSEDMIELRSDGRTSLSLTYNF</sequence>
<gene>
    <name evidence="1" type="ORF">SAMN05421823_1091</name>
    <name evidence="2" type="ORF">SAMN05421823_1241</name>
</gene>
<dbReference type="Proteomes" id="UP000198510">
    <property type="component" value="Unassembled WGS sequence"/>
</dbReference>
<dbReference type="EMBL" id="FNFO01000009">
    <property type="protein sequence ID" value="SDL90776.1"/>
    <property type="molecule type" value="Genomic_DNA"/>
</dbReference>
<organism evidence="2 3">
    <name type="scientific">Catalinimonas alkaloidigena</name>
    <dbReference type="NCBI Taxonomy" id="1075417"/>
    <lineage>
        <taxon>Bacteria</taxon>
        <taxon>Pseudomonadati</taxon>
        <taxon>Bacteroidota</taxon>
        <taxon>Cytophagia</taxon>
        <taxon>Cytophagales</taxon>
        <taxon>Catalimonadaceae</taxon>
        <taxon>Catalinimonas</taxon>
    </lineage>
</organism>
<dbReference type="AlphaFoldDB" id="A0A1G9VTA2"/>
<accession>A0A1G9VTA2</accession>
<name>A0A1G9VTA2_9BACT</name>
<evidence type="ECO:0000313" key="1">
    <source>
        <dbReference type="EMBL" id="SDL90776.1"/>
    </source>
</evidence>
<feature type="non-terminal residue" evidence="2">
    <location>
        <position position="1"/>
    </location>
</feature>
<keyword evidence="3" id="KW-1185">Reference proteome</keyword>
<protein>
    <submittedName>
        <fullName evidence="2">Uncharacterized protein</fullName>
    </submittedName>
</protein>
<dbReference type="EMBL" id="FNFO01000024">
    <property type="protein sequence ID" value="SDM75448.1"/>
    <property type="molecule type" value="Genomic_DNA"/>
</dbReference>
<proteinExistence type="predicted"/>
<evidence type="ECO:0000313" key="3">
    <source>
        <dbReference type="Proteomes" id="UP000198510"/>
    </source>
</evidence>
<evidence type="ECO:0000313" key="2">
    <source>
        <dbReference type="EMBL" id="SDM75448.1"/>
    </source>
</evidence>
<reference evidence="2 3" key="1">
    <citation type="submission" date="2016-10" db="EMBL/GenBank/DDBJ databases">
        <authorList>
            <person name="de Groot N.N."/>
        </authorList>
    </citation>
    <scope>NUCLEOTIDE SEQUENCE [LARGE SCALE GENOMIC DNA]</scope>
    <source>
        <strain evidence="2 3">DSM 25186</strain>
    </source>
</reference>